<evidence type="ECO:0000313" key="3">
    <source>
        <dbReference type="Proteomes" id="UP000183063"/>
    </source>
</evidence>
<reference evidence="3" key="1">
    <citation type="submission" date="2016-10" db="EMBL/GenBank/DDBJ databases">
        <authorList>
            <person name="Wibberg D."/>
        </authorList>
    </citation>
    <scope>NUCLEOTIDE SEQUENCE [LARGE SCALE GENOMIC DNA]</scope>
</reference>
<protein>
    <submittedName>
        <fullName evidence="1">Uncharacterized protein</fullName>
    </submittedName>
</protein>
<dbReference type="Proteomes" id="UP000183063">
    <property type="component" value="Unassembled WGS sequence"/>
</dbReference>
<organism evidence="1 3">
    <name type="scientific">Rhizobium tibeticum</name>
    <dbReference type="NCBI Taxonomy" id="501024"/>
    <lineage>
        <taxon>Bacteria</taxon>
        <taxon>Pseudomonadati</taxon>
        <taxon>Pseudomonadota</taxon>
        <taxon>Alphaproteobacteria</taxon>
        <taxon>Hyphomicrobiales</taxon>
        <taxon>Rhizobiaceae</taxon>
        <taxon>Rhizobium/Agrobacterium group</taxon>
        <taxon>Rhizobium</taxon>
    </lineage>
</organism>
<reference evidence="1" key="3">
    <citation type="submission" date="2016-10" db="EMBL/GenBank/DDBJ databases">
        <authorList>
            <person name="de Groot N.N."/>
        </authorList>
    </citation>
    <scope>NUCLEOTIDE SEQUENCE [LARGE SCALE GENOMIC DNA]</scope>
    <source>
        <strain evidence="1">CCBAU85039</strain>
    </source>
</reference>
<name>A0A1H8WTF6_9HYPH</name>
<sequence>MAKQRKLKGNAEAIAVLSATPDQIEVAGLKGVKSGQVVTVRRESQ</sequence>
<dbReference type="EMBL" id="FNXB01000086">
    <property type="protein sequence ID" value="SEI21419.1"/>
    <property type="molecule type" value="Genomic_DNA"/>
</dbReference>
<evidence type="ECO:0000313" key="4">
    <source>
        <dbReference type="Proteomes" id="UP000198939"/>
    </source>
</evidence>
<evidence type="ECO:0000313" key="2">
    <source>
        <dbReference type="EMBL" id="SEP30763.1"/>
    </source>
</evidence>
<dbReference type="EMBL" id="FOCV01000077">
    <property type="protein sequence ID" value="SEP30763.1"/>
    <property type="molecule type" value="Genomic_DNA"/>
</dbReference>
<reference evidence="2 4" key="2">
    <citation type="submission" date="2016-10" db="EMBL/GenBank/DDBJ databases">
        <authorList>
            <person name="Varghese N."/>
            <person name="Submissions S."/>
        </authorList>
    </citation>
    <scope>NUCLEOTIDE SEQUENCE [LARGE SCALE GENOMIC DNA]</scope>
    <source>
        <strain evidence="2 4">CGMCC 1.7071</strain>
    </source>
</reference>
<proteinExistence type="predicted"/>
<dbReference type="AlphaFoldDB" id="A0A1H8WTF6"/>
<evidence type="ECO:0000313" key="1">
    <source>
        <dbReference type="EMBL" id="SEI21419.1"/>
    </source>
</evidence>
<keyword evidence="4" id="KW-1185">Reference proteome</keyword>
<gene>
    <name evidence="1" type="ORF">RTCCBAU85039_6627</name>
    <name evidence="2" type="ORF">SAMN05216228_10774</name>
</gene>
<accession>A0A1H8WTF6</accession>
<dbReference type="Proteomes" id="UP000198939">
    <property type="component" value="Unassembled WGS sequence"/>
</dbReference>